<dbReference type="EMBL" id="JACAGB010000020">
    <property type="protein sequence ID" value="KAF6311882.1"/>
    <property type="molecule type" value="Genomic_DNA"/>
</dbReference>
<dbReference type="Proteomes" id="UP000558488">
    <property type="component" value="Unassembled WGS sequence"/>
</dbReference>
<reference evidence="2 3" key="1">
    <citation type="journal article" date="2020" name="Nature">
        <title>Six reference-quality genomes reveal evolution of bat adaptations.</title>
        <authorList>
            <person name="Jebb D."/>
            <person name="Huang Z."/>
            <person name="Pippel M."/>
            <person name="Hughes G.M."/>
            <person name="Lavrichenko K."/>
            <person name="Devanna P."/>
            <person name="Winkler S."/>
            <person name="Jermiin L.S."/>
            <person name="Skirmuntt E.C."/>
            <person name="Katzourakis A."/>
            <person name="Burkitt-Gray L."/>
            <person name="Ray D.A."/>
            <person name="Sullivan K.A.M."/>
            <person name="Roscito J.G."/>
            <person name="Kirilenko B.M."/>
            <person name="Davalos L.M."/>
            <person name="Corthals A.P."/>
            <person name="Power M.L."/>
            <person name="Jones G."/>
            <person name="Ransome R.D."/>
            <person name="Dechmann D.K.N."/>
            <person name="Locatelli A.G."/>
            <person name="Puechmaille S.J."/>
            <person name="Fedrigo O."/>
            <person name="Jarvis E.D."/>
            <person name="Hiller M."/>
            <person name="Vernes S.C."/>
            <person name="Myers E.W."/>
            <person name="Teeling E.C."/>
        </authorList>
    </citation>
    <scope>NUCLEOTIDE SEQUENCE [LARGE SCALE GENOMIC DNA]</scope>
    <source>
        <strain evidence="2">MPipKuh1</strain>
        <tissue evidence="2">Flight muscle</tissue>
    </source>
</reference>
<comment type="caution">
    <text evidence="2">The sequence shown here is derived from an EMBL/GenBank/DDBJ whole genome shotgun (WGS) entry which is preliminary data.</text>
</comment>
<protein>
    <submittedName>
        <fullName evidence="2">Uncharacterized protein</fullName>
    </submittedName>
</protein>
<feature type="transmembrane region" description="Helical" evidence="1">
    <location>
        <begin position="61"/>
        <end position="81"/>
    </location>
</feature>
<evidence type="ECO:0000256" key="1">
    <source>
        <dbReference type="SAM" id="Phobius"/>
    </source>
</evidence>
<name>A0A7J7UGG4_PIPKU</name>
<keyword evidence="1" id="KW-0472">Membrane</keyword>
<proteinExistence type="predicted"/>
<feature type="transmembrane region" description="Helical" evidence="1">
    <location>
        <begin position="30"/>
        <end position="49"/>
    </location>
</feature>
<keyword evidence="3" id="KW-1185">Reference proteome</keyword>
<sequence>MLGETCKEKSNLISWYLFSSPIKISFNDRVVVFFLPPSLFLSLIFPINLLFSCFENNKTVYVLLLSPLVQYYLIFHSLNLFPKVIHVHMTPCKGIRLLRFEKDCSLNTENLLQMSTRDEFIWHVSVNLHSLKGIM</sequence>
<organism evidence="2 3">
    <name type="scientific">Pipistrellus kuhlii</name>
    <name type="common">Kuhl's pipistrelle</name>
    <dbReference type="NCBI Taxonomy" id="59472"/>
    <lineage>
        <taxon>Eukaryota</taxon>
        <taxon>Metazoa</taxon>
        <taxon>Chordata</taxon>
        <taxon>Craniata</taxon>
        <taxon>Vertebrata</taxon>
        <taxon>Euteleostomi</taxon>
        <taxon>Mammalia</taxon>
        <taxon>Eutheria</taxon>
        <taxon>Laurasiatheria</taxon>
        <taxon>Chiroptera</taxon>
        <taxon>Yangochiroptera</taxon>
        <taxon>Vespertilionidae</taxon>
        <taxon>Pipistrellus</taxon>
    </lineage>
</organism>
<evidence type="ECO:0000313" key="2">
    <source>
        <dbReference type="EMBL" id="KAF6311882.1"/>
    </source>
</evidence>
<accession>A0A7J7UGG4</accession>
<keyword evidence="1" id="KW-1133">Transmembrane helix</keyword>
<keyword evidence="1" id="KW-0812">Transmembrane</keyword>
<dbReference type="AlphaFoldDB" id="A0A7J7UGG4"/>
<gene>
    <name evidence="2" type="ORF">mPipKuh1_009080</name>
</gene>
<evidence type="ECO:0000313" key="3">
    <source>
        <dbReference type="Proteomes" id="UP000558488"/>
    </source>
</evidence>